<feature type="region of interest" description="Disordered" evidence="1">
    <location>
        <begin position="1"/>
        <end position="23"/>
    </location>
</feature>
<organism evidence="2 3">
    <name type="scientific">Heracleum sosnowskyi</name>
    <dbReference type="NCBI Taxonomy" id="360622"/>
    <lineage>
        <taxon>Eukaryota</taxon>
        <taxon>Viridiplantae</taxon>
        <taxon>Streptophyta</taxon>
        <taxon>Embryophyta</taxon>
        <taxon>Tracheophyta</taxon>
        <taxon>Spermatophyta</taxon>
        <taxon>Magnoliopsida</taxon>
        <taxon>eudicotyledons</taxon>
        <taxon>Gunneridae</taxon>
        <taxon>Pentapetalae</taxon>
        <taxon>asterids</taxon>
        <taxon>campanulids</taxon>
        <taxon>Apiales</taxon>
        <taxon>Apiaceae</taxon>
        <taxon>Apioideae</taxon>
        <taxon>apioid superclade</taxon>
        <taxon>Tordylieae</taxon>
        <taxon>Tordyliinae</taxon>
        <taxon>Heracleum</taxon>
    </lineage>
</organism>
<keyword evidence="3" id="KW-1185">Reference proteome</keyword>
<name>A0AAD8J388_9APIA</name>
<dbReference type="AlphaFoldDB" id="A0AAD8J388"/>
<protein>
    <submittedName>
        <fullName evidence="2">Uncharacterized protein</fullName>
    </submittedName>
</protein>
<evidence type="ECO:0000313" key="2">
    <source>
        <dbReference type="EMBL" id="KAK1394945.1"/>
    </source>
</evidence>
<accession>A0AAD8J388</accession>
<sequence>MKKPQRGVDGDPCPKKQRSEEGNNFLIEKDKVFKGKFAAPPSEKLKIPGIRRGGALGSRAIRNFYDLSETPKITPIEKDELFSLTQLAMWTYNFKEDTKFDNVNDRDYRKRLYQLIENDPQFKLPIYLSQFALINYSNIDLHLNAARHDISSLTIVKPMEHVSKQTTYLLTFEATLCDDSKKVETFETEIYIPTLIPTTIIEFWDFEIKTN</sequence>
<reference evidence="2" key="1">
    <citation type="submission" date="2023-02" db="EMBL/GenBank/DDBJ databases">
        <title>Genome of toxic invasive species Heracleum sosnowskyi carries increased number of genes despite the absence of recent whole-genome duplications.</title>
        <authorList>
            <person name="Schelkunov M."/>
            <person name="Shtratnikova V."/>
            <person name="Makarenko M."/>
            <person name="Klepikova A."/>
            <person name="Omelchenko D."/>
            <person name="Novikova G."/>
            <person name="Obukhova E."/>
            <person name="Bogdanov V."/>
            <person name="Penin A."/>
            <person name="Logacheva M."/>
        </authorList>
    </citation>
    <scope>NUCLEOTIDE SEQUENCE</scope>
    <source>
        <strain evidence="2">Hsosn_3</strain>
        <tissue evidence="2">Leaf</tissue>
    </source>
</reference>
<proteinExistence type="predicted"/>
<comment type="caution">
    <text evidence="2">The sequence shown here is derived from an EMBL/GenBank/DDBJ whole genome shotgun (WGS) entry which is preliminary data.</text>
</comment>
<evidence type="ECO:0000313" key="3">
    <source>
        <dbReference type="Proteomes" id="UP001237642"/>
    </source>
</evidence>
<dbReference type="Proteomes" id="UP001237642">
    <property type="component" value="Unassembled WGS sequence"/>
</dbReference>
<evidence type="ECO:0000256" key="1">
    <source>
        <dbReference type="SAM" id="MobiDB-lite"/>
    </source>
</evidence>
<dbReference type="EMBL" id="JAUIZM010000003">
    <property type="protein sequence ID" value="KAK1394945.1"/>
    <property type="molecule type" value="Genomic_DNA"/>
</dbReference>
<gene>
    <name evidence="2" type="ORF">POM88_014001</name>
</gene>
<reference evidence="2" key="2">
    <citation type="submission" date="2023-05" db="EMBL/GenBank/DDBJ databases">
        <authorList>
            <person name="Schelkunov M.I."/>
        </authorList>
    </citation>
    <scope>NUCLEOTIDE SEQUENCE</scope>
    <source>
        <strain evidence="2">Hsosn_3</strain>
        <tissue evidence="2">Leaf</tissue>
    </source>
</reference>